<evidence type="ECO:0000259" key="1">
    <source>
        <dbReference type="Pfam" id="PF01548"/>
    </source>
</evidence>
<dbReference type="PANTHER" id="PTHR33055:SF13">
    <property type="entry name" value="TRANSPOSASE"/>
    <property type="match status" value="1"/>
</dbReference>
<evidence type="ECO:0000313" key="2">
    <source>
        <dbReference type="EMBL" id="HEC79389.1"/>
    </source>
</evidence>
<accession>A0A9C9K184</accession>
<organism evidence="2 3">
    <name type="scientific">candidate division WOR-3 bacterium</name>
    <dbReference type="NCBI Taxonomy" id="2052148"/>
    <lineage>
        <taxon>Bacteria</taxon>
        <taxon>Bacteria division WOR-3</taxon>
    </lineage>
</organism>
<reference evidence="2" key="1">
    <citation type="journal article" date="2020" name="mSystems">
        <title>Genome- and Community-Level Interaction Insights into Carbon Utilization and Element Cycling Functions of Hydrothermarchaeota in Hydrothermal Sediment.</title>
        <authorList>
            <person name="Zhou Z."/>
            <person name="Liu Y."/>
            <person name="Xu W."/>
            <person name="Pan J."/>
            <person name="Luo Z.H."/>
            <person name="Li M."/>
        </authorList>
    </citation>
    <scope>NUCLEOTIDE SEQUENCE</scope>
    <source>
        <strain evidence="2">HyVt-388</strain>
    </source>
</reference>
<dbReference type="AlphaFoldDB" id="A0A9C9K184"/>
<dbReference type="Proteomes" id="UP000885826">
    <property type="component" value="Unassembled WGS sequence"/>
</dbReference>
<dbReference type="InterPro" id="IPR047650">
    <property type="entry name" value="Transpos_IS110"/>
</dbReference>
<dbReference type="GO" id="GO:0006313">
    <property type="term" value="P:DNA transposition"/>
    <property type="evidence" value="ECO:0007669"/>
    <property type="project" value="InterPro"/>
</dbReference>
<dbReference type="InterPro" id="IPR002525">
    <property type="entry name" value="Transp_IS110-like_N"/>
</dbReference>
<evidence type="ECO:0000313" key="3">
    <source>
        <dbReference type="Proteomes" id="UP000885826"/>
    </source>
</evidence>
<name>A0A9C9K184_UNCW3</name>
<protein>
    <recommendedName>
        <fullName evidence="1">Transposase IS110-like N-terminal domain-containing protein</fullName>
    </recommendedName>
</protein>
<dbReference type="EMBL" id="DRIG01000099">
    <property type="protein sequence ID" value="HEC79389.1"/>
    <property type="molecule type" value="Genomic_DNA"/>
</dbReference>
<dbReference type="Pfam" id="PF01548">
    <property type="entry name" value="DEDD_Tnp_IS110"/>
    <property type="match status" value="1"/>
</dbReference>
<gene>
    <name evidence="2" type="ORF">ENI34_09690</name>
</gene>
<comment type="caution">
    <text evidence="2">The sequence shown here is derived from an EMBL/GenBank/DDBJ whole genome shotgun (WGS) entry which is preliminary data.</text>
</comment>
<proteinExistence type="predicted"/>
<dbReference type="GO" id="GO:0003677">
    <property type="term" value="F:DNA binding"/>
    <property type="evidence" value="ECO:0007669"/>
    <property type="project" value="InterPro"/>
</dbReference>
<sequence length="125" mass="13852">MPEYFIGIDASLNTLDLCVLNTEEKIISQKRFLQTKEEFNKLTEFLQTLGNPQNLAIGIESIGSYHINILHFLLNKTYHITLLLEIPSARIARELTPSFNNPGNSKVNSESPNEATAICAASSGT</sequence>
<dbReference type="GO" id="GO:0004803">
    <property type="term" value="F:transposase activity"/>
    <property type="evidence" value="ECO:0007669"/>
    <property type="project" value="InterPro"/>
</dbReference>
<feature type="domain" description="Transposase IS110-like N-terminal" evidence="1">
    <location>
        <begin position="6"/>
        <end position="92"/>
    </location>
</feature>
<dbReference type="PANTHER" id="PTHR33055">
    <property type="entry name" value="TRANSPOSASE FOR INSERTION SEQUENCE ELEMENT IS1111A"/>
    <property type="match status" value="1"/>
</dbReference>